<evidence type="ECO:0000313" key="4">
    <source>
        <dbReference type="Proteomes" id="UP000679220"/>
    </source>
</evidence>
<keyword evidence="3" id="KW-0547">Nucleotide-binding</keyword>
<accession>A0A941F834</accession>
<dbReference type="Gene3D" id="3.30.565.10">
    <property type="entry name" value="Histidine kinase-like ATPase, C-terminal domain"/>
    <property type="match status" value="1"/>
</dbReference>
<comment type="caution">
    <text evidence="3">The sequence shown here is derived from an EMBL/GenBank/DDBJ whole genome shotgun (WGS) entry which is preliminary data.</text>
</comment>
<gene>
    <name evidence="3" type="ORF">KDU71_17055</name>
</gene>
<dbReference type="PANTHER" id="PTHR35526">
    <property type="entry name" value="ANTI-SIGMA-F FACTOR RSBW-RELATED"/>
    <property type="match status" value="1"/>
</dbReference>
<reference evidence="3" key="1">
    <citation type="journal article" date="2018" name="Int. J. Syst. Evol. Microbiol.">
        <title>Carboxylicivirga sediminis sp. nov., isolated from coastal sediment.</title>
        <authorList>
            <person name="Wang F.Q."/>
            <person name="Ren L.H."/>
            <person name="Zou R.J."/>
            <person name="Sun Y.Z."/>
            <person name="Liu X.J."/>
            <person name="Jiang F."/>
            <person name="Liu L.J."/>
        </authorList>
    </citation>
    <scope>NUCLEOTIDE SEQUENCE</scope>
    <source>
        <strain evidence="3">JR1</strain>
    </source>
</reference>
<dbReference type="CDD" id="cd16936">
    <property type="entry name" value="HATPase_RsbW-like"/>
    <property type="match status" value="1"/>
</dbReference>
<keyword evidence="1" id="KW-0418">Kinase</keyword>
<keyword evidence="1" id="KW-0808">Transferase</keyword>
<keyword evidence="1" id="KW-0723">Serine/threonine-protein kinase</keyword>
<evidence type="ECO:0000256" key="1">
    <source>
        <dbReference type="ARBA" id="ARBA00022527"/>
    </source>
</evidence>
<reference evidence="3" key="2">
    <citation type="submission" date="2021-04" db="EMBL/GenBank/DDBJ databases">
        <authorList>
            <person name="Zhang T."/>
            <person name="Zhang Y."/>
            <person name="Lu D."/>
            <person name="Zuo D."/>
            <person name="Du Z."/>
        </authorList>
    </citation>
    <scope>NUCLEOTIDE SEQUENCE</scope>
    <source>
        <strain evidence="3">JR1</strain>
    </source>
</reference>
<keyword evidence="3" id="KW-0067">ATP-binding</keyword>
<organism evidence="3 4">
    <name type="scientific">Carboxylicivirga sediminis</name>
    <dbReference type="NCBI Taxonomy" id="2006564"/>
    <lineage>
        <taxon>Bacteria</taxon>
        <taxon>Pseudomonadati</taxon>
        <taxon>Bacteroidota</taxon>
        <taxon>Bacteroidia</taxon>
        <taxon>Marinilabiliales</taxon>
        <taxon>Marinilabiliaceae</taxon>
        <taxon>Carboxylicivirga</taxon>
    </lineage>
</organism>
<feature type="domain" description="Histidine kinase/HSP90-like ATPase" evidence="2">
    <location>
        <begin position="8"/>
        <end position="125"/>
    </location>
</feature>
<dbReference type="InterPro" id="IPR036890">
    <property type="entry name" value="HATPase_C_sf"/>
</dbReference>
<dbReference type="AlphaFoldDB" id="A0A941F834"/>
<dbReference type="PANTHER" id="PTHR35526:SF3">
    <property type="entry name" value="ANTI-SIGMA-F FACTOR RSBW"/>
    <property type="match status" value="1"/>
</dbReference>
<dbReference type="GO" id="GO:0004674">
    <property type="term" value="F:protein serine/threonine kinase activity"/>
    <property type="evidence" value="ECO:0007669"/>
    <property type="project" value="UniProtKB-KW"/>
</dbReference>
<dbReference type="Proteomes" id="UP000679220">
    <property type="component" value="Unassembled WGS sequence"/>
</dbReference>
<proteinExistence type="predicted"/>
<dbReference type="GO" id="GO:0005524">
    <property type="term" value="F:ATP binding"/>
    <property type="evidence" value="ECO:0007669"/>
    <property type="project" value="UniProtKB-KW"/>
</dbReference>
<dbReference type="EMBL" id="JAGTAR010000029">
    <property type="protein sequence ID" value="MBR8537280.1"/>
    <property type="molecule type" value="Genomic_DNA"/>
</dbReference>
<keyword evidence="4" id="KW-1185">Reference proteome</keyword>
<name>A0A941F834_9BACT</name>
<dbReference type="InterPro" id="IPR050267">
    <property type="entry name" value="Anti-sigma-factor_SerPK"/>
</dbReference>
<evidence type="ECO:0000259" key="2">
    <source>
        <dbReference type="Pfam" id="PF13581"/>
    </source>
</evidence>
<evidence type="ECO:0000313" key="3">
    <source>
        <dbReference type="EMBL" id="MBR8537280.1"/>
    </source>
</evidence>
<sequence>MEFNSETKNINIVEKLIDDLSAQYSLHNDIYGKLLLAVVEGVNNAIVHGNKLDKEKLVVVEYLLDDTRVEFTIKDEGTGFDYTEVPDPTKPENLEKTHGRGIFLMHHLADEIEFENEGSIVKMTFNID</sequence>
<protein>
    <submittedName>
        <fullName evidence="3">ATP-binding protein</fullName>
    </submittedName>
</protein>
<dbReference type="Pfam" id="PF13581">
    <property type="entry name" value="HATPase_c_2"/>
    <property type="match status" value="1"/>
</dbReference>
<dbReference type="InterPro" id="IPR003594">
    <property type="entry name" value="HATPase_dom"/>
</dbReference>
<dbReference type="SUPFAM" id="SSF55874">
    <property type="entry name" value="ATPase domain of HSP90 chaperone/DNA topoisomerase II/histidine kinase"/>
    <property type="match status" value="1"/>
</dbReference>